<feature type="compositionally biased region" description="Gly residues" evidence="1">
    <location>
        <begin position="110"/>
        <end position="119"/>
    </location>
</feature>
<feature type="compositionally biased region" description="Low complexity" evidence="1">
    <location>
        <begin position="89"/>
        <end position="107"/>
    </location>
</feature>
<proteinExistence type="predicted"/>
<feature type="compositionally biased region" description="Basic and acidic residues" evidence="1">
    <location>
        <begin position="26"/>
        <end position="47"/>
    </location>
</feature>
<accession>A0A645CP28</accession>
<organism evidence="2">
    <name type="scientific">bioreactor metagenome</name>
    <dbReference type="NCBI Taxonomy" id="1076179"/>
    <lineage>
        <taxon>unclassified sequences</taxon>
        <taxon>metagenomes</taxon>
        <taxon>ecological metagenomes</taxon>
    </lineage>
</organism>
<evidence type="ECO:0000256" key="1">
    <source>
        <dbReference type="SAM" id="MobiDB-lite"/>
    </source>
</evidence>
<feature type="region of interest" description="Disordered" evidence="1">
    <location>
        <begin position="26"/>
        <end position="119"/>
    </location>
</feature>
<sequence>MVAVGAVVAVPPAPLARRALASAADRRLDPAADHGHGDRLPGQHADRPGTAGPDRTADRPARRAGHQPGHAAQHGRTDRRGGHRGDAGRPGVAVRRPVVVEPGARRGAVAGLGEGVPPR</sequence>
<dbReference type="AlphaFoldDB" id="A0A645CP28"/>
<reference evidence="2" key="1">
    <citation type="submission" date="2019-08" db="EMBL/GenBank/DDBJ databases">
        <authorList>
            <person name="Kucharzyk K."/>
            <person name="Murdoch R.W."/>
            <person name="Higgins S."/>
            <person name="Loffler F."/>
        </authorList>
    </citation>
    <scope>NUCLEOTIDE SEQUENCE</scope>
</reference>
<name>A0A645CP28_9ZZZZ</name>
<feature type="compositionally biased region" description="Basic and acidic residues" evidence="1">
    <location>
        <begin position="75"/>
        <end position="87"/>
    </location>
</feature>
<dbReference type="EMBL" id="VSSQ01028815">
    <property type="protein sequence ID" value="MPM78683.1"/>
    <property type="molecule type" value="Genomic_DNA"/>
</dbReference>
<gene>
    <name evidence="2" type="ORF">SDC9_125694</name>
</gene>
<protein>
    <submittedName>
        <fullName evidence="2">Uncharacterized protein</fullName>
    </submittedName>
</protein>
<comment type="caution">
    <text evidence="2">The sequence shown here is derived from an EMBL/GenBank/DDBJ whole genome shotgun (WGS) entry which is preliminary data.</text>
</comment>
<evidence type="ECO:0000313" key="2">
    <source>
        <dbReference type="EMBL" id="MPM78683.1"/>
    </source>
</evidence>